<keyword evidence="4 8" id="KW-0812">Transmembrane</keyword>
<feature type="transmembrane region" description="Helical" evidence="8">
    <location>
        <begin position="523"/>
        <end position="543"/>
    </location>
</feature>
<evidence type="ECO:0000256" key="3">
    <source>
        <dbReference type="ARBA" id="ARBA00022475"/>
    </source>
</evidence>
<evidence type="ECO:0000256" key="8">
    <source>
        <dbReference type="SAM" id="Phobius"/>
    </source>
</evidence>
<feature type="compositionally biased region" description="Polar residues" evidence="7">
    <location>
        <begin position="867"/>
        <end position="879"/>
    </location>
</feature>
<feature type="region of interest" description="Disordered" evidence="7">
    <location>
        <begin position="853"/>
        <end position="1011"/>
    </location>
</feature>
<feature type="transmembrane region" description="Helical" evidence="8">
    <location>
        <begin position="409"/>
        <end position="429"/>
    </location>
</feature>
<proteinExistence type="inferred from homology"/>
<keyword evidence="6 8" id="KW-0472">Membrane</keyword>
<dbReference type="PANTHER" id="PTHR10010">
    <property type="entry name" value="SOLUTE CARRIER FAMILY 34 SODIUM PHOSPHATE , MEMBER 2-RELATED"/>
    <property type="match status" value="1"/>
</dbReference>
<dbReference type="Proteomes" id="UP000654075">
    <property type="component" value="Unassembled WGS sequence"/>
</dbReference>
<name>A0A813GKQ5_POLGL</name>
<dbReference type="InterPro" id="IPR003841">
    <property type="entry name" value="Na/Pi_transpt"/>
</dbReference>
<feature type="compositionally biased region" description="Basic residues" evidence="7">
    <location>
        <begin position="982"/>
        <end position="999"/>
    </location>
</feature>
<evidence type="ECO:0008006" key="11">
    <source>
        <dbReference type="Google" id="ProtNLM"/>
    </source>
</evidence>
<comment type="subcellular location">
    <subcellularLocation>
        <location evidence="1">Cell membrane</location>
        <topology evidence="1">Multi-pass membrane protein</topology>
    </subcellularLocation>
</comment>
<evidence type="ECO:0000313" key="9">
    <source>
        <dbReference type="EMBL" id="CAE8626752.1"/>
    </source>
</evidence>
<dbReference type="PANTHER" id="PTHR10010:SF46">
    <property type="entry name" value="SODIUM-DEPENDENT PHOSPHATE TRANSPORT PROTEIN 2B"/>
    <property type="match status" value="1"/>
</dbReference>
<dbReference type="OrthoDB" id="443376at2759"/>
<reference evidence="9" key="1">
    <citation type="submission" date="2021-02" db="EMBL/GenBank/DDBJ databases">
        <authorList>
            <person name="Dougan E. K."/>
            <person name="Rhodes N."/>
            <person name="Thang M."/>
            <person name="Chan C."/>
        </authorList>
    </citation>
    <scope>NUCLEOTIDE SEQUENCE</scope>
</reference>
<evidence type="ECO:0000256" key="7">
    <source>
        <dbReference type="SAM" id="MobiDB-lite"/>
    </source>
</evidence>
<organism evidence="9 10">
    <name type="scientific">Polarella glacialis</name>
    <name type="common">Dinoflagellate</name>
    <dbReference type="NCBI Taxonomy" id="89957"/>
    <lineage>
        <taxon>Eukaryota</taxon>
        <taxon>Sar</taxon>
        <taxon>Alveolata</taxon>
        <taxon>Dinophyceae</taxon>
        <taxon>Suessiales</taxon>
        <taxon>Suessiaceae</taxon>
        <taxon>Polarella</taxon>
    </lineage>
</organism>
<evidence type="ECO:0000256" key="2">
    <source>
        <dbReference type="ARBA" id="ARBA00005808"/>
    </source>
</evidence>
<feature type="compositionally biased region" description="Basic and acidic residues" evidence="7">
    <location>
        <begin position="881"/>
        <end position="981"/>
    </location>
</feature>
<evidence type="ECO:0000256" key="5">
    <source>
        <dbReference type="ARBA" id="ARBA00022989"/>
    </source>
</evidence>
<dbReference type="GO" id="GO:0044341">
    <property type="term" value="P:sodium-dependent phosphate transport"/>
    <property type="evidence" value="ECO:0007669"/>
    <property type="project" value="InterPro"/>
</dbReference>
<feature type="transmembrane region" description="Helical" evidence="8">
    <location>
        <begin position="92"/>
        <end position="117"/>
    </location>
</feature>
<feature type="compositionally biased region" description="Basic and acidic residues" evidence="7">
    <location>
        <begin position="1000"/>
        <end position="1011"/>
    </location>
</feature>
<feature type="transmembrane region" description="Helical" evidence="8">
    <location>
        <begin position="337"/>
        <end position="357"/>
    </location>
</feature>
<accession>A0A813GKQ5</accession>
<feature type="transmembrane region" description="Helical" evidence="8">
    <location>
        <begin position="782"/>
        <end position="804"/>
    </location>
</feature>
<evidence type="ECO:0000256" key="1">
    <source>
        <dbReference type="ARBA" id="ARBA00004651"/>
    </source>
</evidence>
<dbReference type="AlphaFoldDB" id="A0A813GKQ5"/>
<feature type="compositionally biased region" description="Basic and acidic residues" evidence="7">
    <location>
        <begin position="853"/>
        <end position="863"/>
    </location>
</feature>
<keyword evidence="10" id="KW-1185">Reference proteome</keyword>
<feature type="transmembrane region" description="Helical" evidence="8">
    <location>
        <begin position="297"/>
        <end position="317"/>
    </location>
</feature>
<feature type="transmembrane region" description="Helical" evidence="8">
    <location>
        <begin position="369"/>
        <end position="389"/>
    </location>
</feature>
<dbReference type="Pfam" id="PF02690">
    <property type="entry name" value="Na_Pi_cotrans"/>
    <property type="match status" value="2"/>
</dbReference>
<feature type="transmembrane region" description="Helical" evidence="8">
    <location>
        <begin position="725"/>
        <end position="746"/>
    </location>
</feature>
<gene>
    <name evidence="9" type="ORF">PGLA1383_LOCUS43648</name>
</gene>
<comment type="similarity">
    <text evidence="2">Belongs to the SLC34A transporter family.</text>
</comment>
<evidence type="ECO:0000256" key="4">
    <source>
        <dbReference type="ARBA" id="ARBA00022692"/>
    </source>
</evidence>
<keyword evidence="5 8" id="KW-1133">Transmembrane helix</keyword>
<evidence type="ECO:0000256" key="6">
    <source>
        <dbReference type="ARBA" id="ARBA00023136"/>
    </source>
</evidence>
<keyword evidence="3" id="KW-1003">Cell membrane</keyword>
<feature type="transmembrane region" description="Helical" evidence="8">
    <location>
        <begin position="170"/>
        <end position="202"/>
    </location>
</feature>
<protein>
    <recommendedName>
        <fullName evidence="11">Sodium-dependent phosphate transport protein 2B</fullName>
    </recommendedName>
</protein>
<dbReference type="EMBL" id="CAJNNV010029024">
    <property type="protein sequence ID" value="CAE8626752.1"/>
    <property type="molecule type" value="Genomic_DNA"/>
</dbReference>
<feature type="transmembrane region" description="Helical" evidence="8">
    <location>
        <begin position="49"/>
        <end position="72"/>
    </location>
</feature>
<dbReference type="GO" id="GO:0005436">
    <property type="term" value="F:sodium:phosphate symporter activity"/>
    <property type="evidence" value="ECO:0007669"/>
    <property type="project" value="InterPro"/>
</dbReference>
<evidence type="ECO:0000313" key="10">
    <source>
        <dbReference type="Proteomes" id="UP000654075"/>
    </source>
</evidence>
<sequence>MAKSKKMPMPGDLRADPWDVQVPESHERSWAERSGVEKFRFVALQVGKVICVVGLLCMFILSLGIMGDAFQILGGPSAGQVFRNSQIFYNPIAGLVIGVLATVLVQSSSTSTSILIAMTAAGLMEAKNAIPMVMGANIGTSVTNTIVSIAQIGNRDEYRRAFAGANVHDFFNLLTVAVLLPIEIVTGMLAHMAYGLVVAFGITEDQEKGSKVDFLKVITKPITSSIVQVNSDLVKNVAKEKDQEALEKLMKQSMIVQKQSAKVHLFMGTSMDSVFRGPAAHWMKGLLNLELKSLPWLADYVLVLFGLVITILMQSSSVTTSTLTPLVGIGLIKLEKMLPFTVGANIGTTITGILSALAGSNVAIGMQVAFSHLLFNLLGFLIWFPIPFLRRVPILMAKGLGNLAADWRLFLLFYIASLFCVLPALLLALSLAGAAVFGVFGTLILLVLVGGVVLVTLRAYYPAKLPSLLRRDFAWMPNALRVRPVAATVVLDEPNVQTEEALSAKSSRAGGGSWWQAPAAWGSAWFVSMLLILSVACNQWAYLMYAKFDGRDHVGFGAWTACSAVYEKDMNWAVMKPPCSKVILQACSAGLLSGCSAAGFADTAGANSMYEKSWANCTKLCSTSEWEALCLTLNCAGGLHEQQCSNISESLETKYQVTYQAESEGMTAWTEGSKCKPLGDVCDNHQEVGGAGNLAVAGIVCAGVGQVLLLSYQFMHKSWKRNLRVALRVSLVFFCIGWDLLLASWAKFATALNAETTCTVVHESRDGAVRASGRFGEIVSHQGGYCFAFIISAWLLSTVVVILIKLRVVADRSTVEPGKSQVRAQAVATKGQLVGVAPSGTVDLEEVHVKEGRRSASHAEFRFDTPPNASFNHSASSRCVQAKEKEKESKTKSKEPREKEKDTKEKEKEKEKEREKDKERAKKEKEKEREKEREREKARDKAKGKDADKEKDKGKEKDKEKERSREKDKDKDKEKEKEKEKQAKKRSRSKSQAKKRSRSKSQEASKKKARK</sequence>
<comment type="caution">
    <text evidence="9">The sequence shown here is derived from an EMBL/GenBank/DDBJ whole genome shotgun (WGS) entry which is preliminary data.</text>
</comment>
<feature type="transmembrane region" description="Helical" evidence="8">
    <location>
        <begin position="436"/>
        <end position="461"/>
    </location>
</feature>
<dbReference type="GO" id="GO:0005886">
    <property type="term" value="C:plasma membrane"/>
    <property type="evidence" value="ECO:0007669"/>
    <property type="project" value="UniProtKB-SubCell"/>
</dbReference>